<dbReference type="GO" id="GO:0016747">
    <property type="term" value="F:acyltransferase activity, transferring groups other than amino-acyl groups"/>
    <property type="evidence" value="ECO:0007669"/>
    <property type="project" value="InterPro"/>
</dbReference>
<feature type="domain" description="N-acetyltransferase" evidence="1">
    <location>
        <begin position="16"/>
        <end position="179"/>
    </location>
</feature>
<dbReference type="Proteomes" id="UP000250642">
    <property type="component" value="Unassembled WGS sequence"/>
</dbReference>
<evidence type="ECO:0000313" key="3">
    <source>
        <dbReference type="Proteomes" id="UP000250642"/>
    </source>
</evidence>
<dbReference type="CDD" id="cd04301">
    <property type="entry name" value="NAT_SF"/>
    <property type="match status" value="1"/>
</dbReference>
<dbReference type="EMBL" id="QEVW01000008">
    <property type="protein sequence ID" value="RAW15040.1"/>
    <property type="molecule type" value="Genomic_DNA"/>
</dbReference>
<dbReference type="Gene3D" id="3.40.630.30">
    <property type="match status" value="1"/>
</dbReference>
<proteinExistence type="predicted"/>
<organism evidence="2 3">
    <name type="scientific">Paenibacillus taichungensis</name>
    <dbReference type="NCBI Taxonomy" id="484184"/>
    <lineage>
        <taxon>Bacteria</taxon>
        <taxon>Bacillati</taxon>
        <taxon>Bacillota</taxon>
        <taxon>Bacilli</taxon>
        <taxon>Bacillales</taxon>
        <taxon>Paenibacillaceae</taxon>
        <taxon>Paenibacillus</taxon>
    </lineage>
</organism>
<keyword evidence="2" id="KW-0808">Transferase</keyword>
<dbReference type="AlphaFoldDB" id="A0A329QRP5"/>
<evidence type="ECO:0000313" key="2">
    <source>
        <dbReference type="EMBL" id="RAW15040.1"/>
    </source>
</evidence>
<reference evidence="2 3" key="1">
    <citation type="submission" date="2018-04" db="EMBL/GenBank/DDBJ databases">
        <title>Paenibacillus taichungensis Genome sequencing and assembly.</title>
        <authorList>
            <person name="Xu J."/>
            <person name="Rensing C."/>
            <person name="Mazhar H.S."/>
        </authorList>
    </citation>
    <scope>NUCLEOTIDE SEQUENCE [LARGE SCALE GENOMIC DNA]</scope>
    <source>
        <strain evidence="2 3">NC1</strain>
    </source>
</reference>
<accession>A0A329QRP5</accession>
<dbReference type="PROSITE" id="PS51186">
    <property type="entry name" value="GNAT"/>
    <property type="match status" value="1"/>
</dbReference>
<sequence length="188" mass="22133">MKQIPTEWNSERLFISDLKESEIFDIQSIVDTSKYVLEWDGRDHEPDYVRTCFEEGNLPPGGRLENYRIQTIRTILQNQNIGVLSLYHGYPKEDSVYLEFLYIHSETQKQGYGQEMMHALTRLFFELGYKEIRINVALKNWPALRFWTKSGFDQISGIYGDLEHSNKTFANMELIKTLKTHDIEKENG</sequence>
<protein>
    <submittedName>
        <fullName evidence="2">GNAT family N-acetyltransferase</fullName>
    </submittedName>
</protein>
<dbReference type="SUPFAM" id="SSF55729">
    <property type="entry name" value="Acyl-CoA N-acyltransferases (Nat)"/>
    <property type="match status" value="1"/>
</dbReference>
<evidence type="ECO:0000259" key="1">
    <source>
        <dbReference type="PROSITE" id="PS51186"/>
    </source>
</evidence>
<name>A0A329QRP5_9BACL</name>
<gene>
    <name evidence="2" type="ORF">DC345_13390</name>
</gene>
<dbReference type="Pfam" id="PF00583">
    <property type="entry name" value="Acetyltransf_1"/>
    <property type="match status" value="1"/>
</dbReference>
<comment type="caution">
    <text evidence="2">The sequence shown here is derived from an EMBL/GenBank/DDBJ whole genome shotgun (WGS) entry which is preliminary data.</text>
</comment>
<dbReference type="InterPro" id="IPR000182">
    <property type="entry name" value="GNAT_dom"/>
</dbReference>
<dbReference type="InterPro" id="IPR016181">
    <property type="entry name" value="Acyl_CoA_acyltransferase"/>
</dbReference>
<dbReference type="RefSeq" id="WP_113053519.1">
    <property type="nucleotide sequence ID" value="NZ_CP175536.1"/>
</dbReference>